<feature type="transmembrane region" description="Helical" evidence="2">
    <location>
        <begin position="248"/>
        <end position="265"/>
    </location>
</feature>
<sequence>MPMSRDVRLVVLAAAFVTLTVGGVVFVASGTVVALLPFEAIVLLEAFQLVLGLALFAFVIQLCRIAYARLDTPVTDTPTLDRERSFEHTVPGDDLSRSIDSIESRSDPAYDALRTRVRRRAVSLLSTGEYDTEAQATRALDDGSWTDDTVAADVLRPGTDRPDHPIRTRLLELFGMSGRVVRSELRRTMGAIARIDSAGDSRPVDRSGRRVGSPGDESGDGRDPLDSEDASFVPSPDSSVIRRETRHWHGVSAVALLGIVVGFAYEQPSVLLLAAVGLGFAAYAHLETEPNLEVSVERFVSERRPDPGDTVEVTIRVENDGTDSLRDVRIVDGVPPTLAVDSGTPRRATSLSPGESVSWTYDVTARRGSHEFEPTQVLVRNVNGSVESEVAVSAETTLSCLPSMTPMTGSSFGHVHTAHRAGSVATADPGPGLEFHSVREYRSGDPPSRVDWNRYARTQSLSTVSYRAERSQTDVIAIDARRDAYVSPDASTTDSAVDRSVEAAATLFATLEDAGHDVGLTAIAPDPCWLAPGTGGDHLERARLVLGTHDSLSPTPPTSDDHSLEQFERLSPGRTHVTLFTPLCDDEIVSALRTLRSGGFSITVLAIDPAVADDPEGSFARLERLERIRSLRAIGVRVVDWVWDDSFERTVVGER</sequence>
<evidence type="ECO:0000259" key="3">
    <source>
        <dbReference type="Pfam" id="PF01345"/>
    </source>
</evidence>
<feature type="domain" description="DUF11" evidence="3">
    <location>
        <begin position="294"/>
        <end position="395"/>
    </location>
</feature>
<dbReference type="Pfam" id="PF23933">
    <property type="entry name" value="DUF7269"/>
    <property type="match status" value="1"/>
</dbReference>
<evidence type="ECO:0000259" key="4">
    <source>
        <dbReference type="Pfam" id="PF01882"/>
    </source>
</evidence>
<dbReference type="EMBL" id="FNWL01000003">
    <property type="protein sequence ID" value="SEH17163.1"/>
    <property type="molecule type" value="Genomic_DNA"/>
</dbReference>
<protein>
    <submittedName>
        <fullName evidence="5">Conserved repeat domain-containing protein</fullName>
    </submittedName>
</protein>
<name>A0A1H6G4C3_9EURY</name>
<accession>A0A1H6G4C3</accession>
<feature type="compositionally biased region" description="Basic and acidic residues" evidence="1">
    <location>
        <begin position="197"/>
        <end position="208"/>
    </location>
</feature>
<dbReference type="Gene3D" id="2.60.40.10">
    <property type="entry name" value="Immunoglobulins"/>
    <property type="match status" value="1"/>
</dbReference>
<keyword evidence="2" id="KW-0812">Transmembrane</keyword>
<reference evidence="6" key="1">
    <citation type="submission" date="2016-10" db="EMBL/GenBank/DDBJ databases">
        <authorList>
            <person name="Varghese N."/>
            <person name="Submissions S."/>
        </authorList>
    </citation>
    <scope>NUCLEOTIDE SEQUENCE [LARGE SCALE GENOMIC DNA]</scope>
    <source>
        <strain evidence="6">CGMCC 1.8981</strain>
    </source>
</reference>
<evidence type="ECO:0000313" key="5">
    <source>
        <dbReference type="EMBL" id="SEH17163.1"/>
    </source>
</evidence>
<evidence type="ECO:0000256" key="1">
    <source>
        <dbReference type="SAM" id="MobiDB-lite"/>
    </source>
</evidence>
<dbReference type="PANTHER" id="PTHR34351">
    <property type="entry name" value="SLR1927 PROTEIN-RELATED"/>
    <property type="match status" value="1"/>
</dbReference>
<feature type="transmembrane region" description="Helical" evidence="2">
    <location>
        <begin position="40"/>
        <end position="60"/>
    </location>
</feature>
<dbReference type="InterPro" id="IPR055693">
    <property type="entry name" value="DUF7269"/>
</dbReference>
<dbReference type="Pfam" id="PF01882">
    <property type="entry name" value="DUF58"/>
    <property type="match status" value="1"/>
</dbReference>
<dbReference type="AlphaFoldDB" id="A0A1H6G4C3"/>
<dbReference type="NCBIfam" id="TIGR01451">
    <property type="entry name" value="B_ant_repeat"/>
    <property type="match status" value="1"/>
</dbReference>
<dbReference type="InterPro" id="IPR047589">
    <property type="entry name" value="DUF11_rpt"/>
</dbReference>
<keyword evidence="6" id="KW-1185">Reference proteome</keyword>
<evidence type="ECO:0000256" key="2">
    <source>
        <dbReference type="SAM" id="Phobius"/>
    </source>
</evidence>
<dbReference type="PANTHER" id="PTHR34351:SF2">
    <property type="entry name" value="DUF58 DOMAIN-CONTAINING PROTEIN"/>
    <property type="match status" value="1"/>
</dbReference>
<dbReference type="InterPro" id="IPR013783">
    <property type="entry name" value="Ig-like_fold"/>
</dbReference>
<proteinExistence type="predicted"/>
<dbReference type="InterPro" id="IPR001434">
    <property type="entry name" value="OmcB-like_DUF11"/>
</dbReference>
<keyword evidence="2" id="KW-1133">Transmembrane helix</keyword>
<organism evidence="5 6">
    <name type="scientific">Natronorubrum sediminis</name>
    <dbReference type="NCBI Taxonomy" id="640943"/>
    <lineage>
        <taxon>Archaea</taxon>
        <taxon>Methanobacteriati</taxon>
        <taxon>Methanobacteriota</taxon>
        <taxon>Stenosarchaea group</taxon>
        <taxon>Halobacteria</taxon>
        <taxon>Halobacteriales</taxon>
        <taxon>Natrialbaceae</taxon>
        <taxon>Natronorubrum</taxon>
    </lineage>
</organism>
<feature type="domain" description="DUF58" evidence="4">
    <location>
        <begin position="437"/>
        <end position="612"/>
    </location>
</feature>
<dbReference type="Proteomes" id="UP000199112">
    <property type="component" value="Unassembled WGS sequence"/>
</dbReference>
<feature type="region of interest" description="Disordered" evidence="1">
    <location>
        <begin position="196"/>
        <end position="238"/>
    </location>
</feature>
<keyword evidence="2" id="KW-0472">Membrane</keyword>
<dbReference type="InterPro" id="IPR002881">
    <property type="entry name" value="DUF58"/>
</dbReference>
<gene>
    <name evidence="5" type="ORF">SAMN04487967_3025</name>
</gene>
<dbReference type="Pfam" id="PF01345">
    <property type="entry name" value="DUF11"/>
    <property type="match status" value="1"/>
</dbReference>
<evidence type="ECO:0000313" key="6">
    <source>
        <dbReference type="Proteomes" id="UP000199112"/>
    </source>
</evidence>